<gene>
    <name evidence="2" type="ORF">ZT3D7_G11550</name>
</gene>
<feature type="region of interest" description="Disordered" evidence="1">
    <location>
        <begin position="109"/>
        <end position="230"/>
    </location>
</feature>
<accession>A0A1X7S9T9</accession>
<reference evidence="2 3" key="1">
    <citation type="submission" date="2016-06" db="EMBL/GenBank/DDBJ databases">
        <authorList>
            <person name="Kjaerup R.B."/>
            <person name="Dalgaard T.S."/>
            <person name="Juul-Madsen H.R."/>
        </authorList>
    </citation>
    <scope>NUCLEOTIDE SEQUENCE [LARGE SCALE GENOMIC DNA]</scope>
</reference>
<feature type="compositionally biased region" description="Low complexity" evidence="1">
    <location>
        <begin position="175"/>
        <end position="191"/>
    </location>
</feature>
<sequence>MSAGDAIEHERDIAKVITKEDQWWRVAWKPTRESLEHLRHNTGSYWKKRLQELVDQNAQHLTQEEHTVVPDAALKKPTAVHKEQDTVAPIATALASANAADNMPRFRETKQHHDDEQFSVAGQSADKQSKVDTKRKRSKESAEDSAKALQVSGSEEENDEPVSAKRHRRMHTNGKLTSTKKSTTVKTPKSTMRTTTLNDDIQERSITPTKAAPARPPRKKIGKVLIPLPA</sequence>
<evidence type="ECO:0000313" key="2">
    <source>
        <dbReference type="EMBL" id="SMQ56395.1"/>
    </source>
</evidence>
<dbReference type="AlphaFoldDB" id="A0A1X7S9T9"/>
<protein>
    <submittedName>
        <fullName evidence="2">Uncharacterized protein</fullName>
    </submittedName>
</protein>
<proteinExistence type="predicted"/>
<name>A0A1X7S9T9_ZYMT9</name>
<organism evidence="2 3">
    <name type="scientific">Zymoseptoria tritici (strain ST99CH_3D7)</name>
    <dbReference type="NCBI Taxonomy" id="1276538"/>
    <lineage>
        <taxon>Eukaryota</taxon>
        <taxon>Fungi</taxon>
        <taxon>Dikarya</taxon>
        <taxon>Ascomycota</taxon>
        <taxon>Pezizomycotina</taxon>
        <taxon>Dothideomycetes</taxon>
        <taxon>Dothideomycetidae</taxon>
        <taxon>Mycosphaerellales</taxon>
        <taxon>Mycosphaerellaceae</taxon>
        <taxon>Zymoseptoria</taxon>
    </lineage>
</organism>
<evidence type="ECO:0000313" key="3">
    <source>
        <dbReference type="Proteomes" id="UP000215127"/>
    </source>
</evidence>
<keyword evidence="3" id="KW-1185">Reference proteome</keyword>
<evidence type="ECO:0000256" key="1">
    <source>
        <dbReference type="SAM" id="MobiDB-lite"/>
    </source>
</evidence>
<dbReference type="Proteomes" id="UP000215127">
    <property type="component" value="Chromosome 16"/>
</dbReference>
<dbReference type="EMBL" id="LT853705">
    <property type="protein sequence ID" value="SMQ56395.1"/>
    <property type="molecule type" value="Genomic_DNA"/>
</dbReference>